<dbReference type="Pfam" id="PF00436">
    <property type="entry name" value="SSB"/>
    <property type="match status" value="1"/>
</dbReference>
<keyword evidence="4" id="KW-0614">Plasmid</keyword>
<dbReference type="Gene3D" id="2.40.50.140">
    <property type="entry name" value="Nucleic acid-binding proteins"/>
    <property type="match status" value="1"/>
</dbReference>
<dbReference type="InterPro" id="IPR011344">
    <property type="entry name" value="ssDNA-bd"/>
</dbReference>
<dbReference type="Proteomes" id="UP000007388">
    <property type="component" value="Plasmid pTTJL1802"/>
</dbReference>
<dbReference type="InterPro" id="IPR012340">
    <property type="entry name" value="NA-bd_OB-fold"/>
</dbReference>
<dbReference type="KEGG" id="ttl:TtJL18_2360"/>
<dbReference type="SUPFAM" id="SSF50249">
    <property type="entry name" value="Nucleic acid-binding proteins"/>
    <property type="match status" value="1"/>
</dbReference>
<name>H9ZV28_THETH</name>
<dbReference type="InterPro" id="IPR000424">
    <property type="entry name" value="Primosome_PriB/ssb"/>
</dbReference>
<dbReference type="AlphaFoldDB" id="H9ZV28"/>
<feature type="region of interest" description="Disordered" evidence="3">
    <location>
        <begin position="103"/>
        <end position="126"/>
    </location>
</feature>
<keyword evidence="1 2" id="KW-0238">DNA-binding</keyword>
<organism evidence="4 5">
    <name type="scientific">Thermus thermophilus JL-18</name>
    <dbReference type="NCBI Taxonomy" id="798128"/>
    <lineage>
        <taxon>Bacteria</taxon>
        <taxon>Thermotogati</taxon>
        <taxon>Deinococcota</taxon>
        <taxon>Deinococci</taxon>
        <taxon>Thermales</taxon>
        <taxon>Thermaceae</taxon>
        <taxon>Thermus</taxon>
    </lineage>
</organism>
<accession>H9ZV28</accession>
<evidence type="ECO:0000313" key="5">
    <source>
        <dbReference type="Proteomes" id="UP000007388"/>
    </source>
</evidence>
<evidence type="ECO:0000256" key="1">
    <source>
        <dbReference type="ARBA" id="ARBA00023125"/>
    </source>
</evidence>
<dbReference type="GO" id="GO:0003697">
    <property type="term" value="F:single-stranded DNA binding"/>
    <property type="evidence" value="ECO:0007669"/>
    <property type="project" value="InterPro"/>
</dbReference>
<sequence length="126" mass="13742">MKILAKAYLARKPDLVYTDKGTAIWKTAVAVQGRERGKDESLFVEVLAFGALAEALAEADLKKGDLVQLEGRLQTETYEAKEGGKKTRLTLVLEGLALAVRPRKAEGEAKEAEGEEDFPPPEALPF</sequence>
<dbReference type="PROSITE" id="PS50935">
    <property type="entry name" value="SSB"/>
    <property type="match status" value="1"/>
</dbReference>
<dbReference type="CDD" id="cd04496">
    <property type="entry name" value="SSB_OBF"/>
    <property type="match status" value="1"/>
</dbReference>
<feature type="compositionally biased region" description="Basic and acidic residues" evidence="3">
    <location>
        <begin position="103"/>
        <end position="112"/>
    </location>
</feature>
<dbReference type="PATRIC" id="fig|798128.4.peg.2294"/>
<protein>
    <recommendedName>
        <fullName evidence="2">Single-stranded DNA-binding protein</fullName>
    </recommendedName>
</protein>
<dbReference type="PIRSF" id="PIRSF002070">
    <property type="entry name" value="SSB"/>
    <property type="match status" value="1"/>
</dbReference>
<reference evidence="4 5" key="1">
    <citation type="journal article" date="2013" name="Genome Announc.">
        <title>Whole Genome Sequencing of Thermus oshimai JL-2 and Thermus thermophilus JL-18, Incomplete Denitrifiers from the United States Great Basin.</title>
        <authorList>
            <person name="Murugapiran S.K."/>
            <person name="Huntemann M."/>
            <person name="Wei C.L."/>
            <person name="Han J."/>
            <person name="Detter J.C."/>
            <person name="Han C.S."/>
            <person name="Erkkila T.H."/>
            <person name="Teshima H."/>
            <person name="Chen A."/>
            <person name="Kyrpides N."/>
            <person name="Mavrommatis K."/>
            <person name="Markowitz V."/>
            <person name="Szeto E."/>
            <person name="Ivanova N."/>
            <person name="Pagani I."/>
            <person name="Lam J."/>
            <person name="McDonald A.I."/>
            <person name="Dodsworth J.A."/>
            <person name="Pati A."/>
            <person name="Goodwin L."/>
            <person name="Peters L."/>
            <person name="Pitluck S."/>
            <person name="Woyke T."/>
            <person name="Hedlund B.P."/>
        </authorList>
    </citation>
    <scope>NUCLEOTIDE SEQUENCE [LARGE SCALE GENOMIC DNA]</scope>
    <source>
        <strain evidence="4 5">JL-18</strain>
        <plasmid evidence="4 5">pTTJL1802</plasmid>
    </source>
</reference>
<dbReference type="GO" id="GO:0006260">
    <property type="term" value="P:DNA replication"/>
    <property type="evidence" value="ECO:0007669"/>
    <property type="project" value="InterPro"/>
</dbReference>
<proteinExistence type="predicted"/>
<evidence type="ECO:0000313" key="4">
    <source>
        <dbReference type="EMBL" id="AFH40188.1"/>
    </source>
</evidence>
<evidence type="ECO:0000256" key="2">
    <source>
        <dbReference type="PIRNR" id="PIRNR002070"/>
    </source>
</evidence>
<dbReference type="RefSeq" id="WP_014632216.1">
    <property type="nucleotide sequence ID" value="NC_017590.1"/>
</dbReference>
<geneLocation type="plasmid" evidence="4 5">
    <name>pTTJL1802</name>
</geneLocation>
<evidence type="ECO:0000256" key="3">
    <source>
        <dbReference type="SAM" id="MobiDB-lite"/>
    </source>
</evidence>
<gene>
    <name evidence="4" type="ORF">TtJL18_2360</name>
</gene>
<dbReference type="HOGENOM" id="CLU_2107865_0_0_0"/>
<dbReference type="EMBL" id="CP003254">
    <property type="protein sequence ID" value="AFH40188.1"/>
    <property type="molecule type" value="Genomic_DNA"/>
</dbReference>